<dbReference type="HOGENOM" id="CLU_3319484_0_0_6"/>
<gene>
    <name evidence="1" type="ordered locus">XNC1_1237</name>
</gene>
<dbReference type="STRING" id="406817.XNC1_1237"/>
<accession>D3V9S0</accession>
<evidence type="ECO:0000313" key="2">
    <source>
        <dbReference type="Proteomes" id="UP000008075"/>
    </source>
</evidence>
<sequence>MVFCWYENDLNQKGDLTLDHPYFYMKLGKLVFCYPDYSQ</sequence>
<proteinExistence type="predicted"/>
<name>D3V9S0_XENNA</name>
<reference evidence="1 2" key="1">
    <citation type="journal article" date="2011" name="PLoS ONE">
        <title>The entomopathogenic bacterial endosymbionts xenorhabdus and photorhabdus: convergent lifestyles from divergent genomes.</title>
        <authorList>
            <person name="Chaston J.M."/>
            <person name="Suen G."/>
            <person name="Tucker S.L."/>
            <person name="Andersen A.W."/>
            <person name="Bhasin A."/>
            <person name="Bode E."/>
            <person name="Bode H.B."/>
            <person name="Brachmann A.O."/>
            <person name="Cowles C.E."/>
            <person name="Cowles K.N."/>
            <person name="Darby C."/>
            <person name="de Leon L."/>
            <person name="Drace K."/>
            <person name="Du Z."/>
            <person name="Givaudan A."/>
            <person name="Herbert Tran E.E."/>
            <person name="Jewell K.A."/>
            <person name="Knack J.J."/>
            <person name="Krasomil-Osterfeld K.C."/>
            <person name="Kukor R."/>
            <person name="Lanois A."/>
            <person name="Latreille P."/>
            <person name="Leimgruber N.K."/>
            <person name="Lipke C.M."/>
            <person name="Liu R."/>
            <person name="Lu X."/>
            <person name="Martens E.C."/>
            <person name="Marri P.R."/>
            <person name="Medigue C."/>
            <person name="Menard M.L."/>
            <person name="Miller N.M."/>
            <person name="Morales-Soto N."/>
            <person name="Norton S."/>
            <person name="Ogier J.C."/>
            <person name="Orchard S.S."/>
            <person name="Park D."/>
            <person name="Park Y."/>
            <person name="Qurollo B.A."/>
            <person name="Sugar D.R."/>
            <person name="Richards G.R."/>
            <person name="Rouy Z."/>
            <person name="Slominski B."/>
            <person name="Slominski K."/>
            <person name="Snyder H."/>
            <person name="Tjaden B.C."/>
            <person name="van der Hoeven R."/>
            <person name="Welch R.D."/>
            <person name="Wheeler C."/>
            <person name="Xiang B."/>
            <person name="Barbazuk B."/>
            <person name="Gaudriault S."/>
            <person name="Goodner B."/>
            <person name="Slater S.C."/>
            <person name="Forst S."/>
            <person name="Goldman B.S."/>
            <person name="Goodrich-Blair H."/>
        </authorList>
    </citation>
    <scope>NUCLEOTIDE SEQUENCE [LARGE SCALE GENOMIC DNA]</scope>
    <source>
        <strain evidence="2">ATCC 19061 / DSM 3370 / CCUG 14189 / LMG 1036 / NCIMB 9965 / AN6</strain>
    </source>
</reference>
<dbReference type="Proteomes" id="UP000008075">
    <property type="component" value="Chromosome"/>
</dbReference>
<dbReference type="AlphaFoldDB" id="D3V9S0"/>
<dbReference type="EMBL" id="FN667742">
    <property type="protein sequence ID" value="CBJ89308.1"/>
    <property type="molecule type" value="Genomic_DNA"/>
</dbReference>
<evidence type="ECO:0000313" key="1">
    <source>
        <dbReference type="EMBL" id="CBJ89308.1"/>
    </source>
</evidence>
<protein>
    <submittedName>
        <fullName evidence="1">Uncharacterized protein</fullName>
    </submittedName>
</protein>
<keyword evidence="2" id="KW-1185">Reference proteome</keyword>
<organism evidence="1 2">
    <name type="scientific">Xenorhabdus nematophila (strain ATCC 19061 / DSM 3370 / CCUG 14189 / LMG 1036 / NCIMB 9965 / AN6)</name>
    <dbReference type="NCBI Taxonomy" id="406817"/>
    <lineage>
        <taxon>Bacteria</taxon>
        <taxon>Pseudomonadati</taxon>
        <taxon>Pseudomonadota</taxon>
        <taxon>Gammaproteobacteria</taxon>
        <taxon>Enterobacterales</taxon>
        <taxon>Morganellaceae</taxon>
        <taxon>Xenorhabdus</taxon>
    </lineage>
</organism>
<dbReference type="KEGG" id="xne:XNC1_1237"/>